<accession>A0A4Q9Q4P3</accession>
<keyword evidence="2" id="KW-1185">Reference proteome</keyword>
<reference evidence="1 2" key="1">
    <citation type="submission" date="2019-01" db="EMBL/GenBank/DDBJ databases">
        <title>Draft genome sequences of three monokaryotic isolates of the white-rot basidiomycete fungus Dichomitus squalens.</title>
        <authorList>
            <consortium name="DOE Joint Genome Institute"/>
            <person name="Lopez S.C."/>
            <person name="Andreopoulos B."/>
            <person name="Pangilinan J."/>
            <person name="Lipzen A."/>
            <person name="Riley R."/>
            <person name="Ahrendt S."/>
            <person name="Ng V."/>
            <person name="Barry K."/>
            <person name="Daum C."/>
            <person name="Grigoriev I.V."/>
            <person name="Hilden K.S."/>
            <person name="Makela M.R."/>
            <person name="de Vries R.P."/>
        </authorList>
    </citation>
    <scope>NUCLEOTIDE SEQUENCE [LARGE SCALE GENOMIC DNA]</scope>
    <source>
        <strain evidence="1 2">CBS 464.89</strain>
    </source>
</reference>
<name>A0A4Q9Q4P3_9APHY</name>
<evidence type="ECO:0000313" key="1">
    <source>
        <dbReference type="EMBL" id="TBU61876.1"/>
    </source>
</evidence>
<dbReference type="AlphaFoldDB" id="A0A4Q9Q4P3"/>
<evidence type="ECO:0000313" key="2">
    <source>
        <dbReference type="Proteomes" id="UP000292082"/>
    </source>
</evidence>
<organism evidence="1 2">
    <name type="scientific">Dichomitus squalens</name>
    <dbReference type="NCBI Taxonomy" id="114155"/>
    <lineage>
        <taxon>Eukaryota</taxon>
        <taxon>Fungi</taxon>
        <taxon>Dikarya</taxon>
        <taxon>Basidiomycota</taxon>
        <taxon>Agaricomycotina</taxon>
        <taxon>Agaricomycetes</taxon>
        <taxon>Polyporales</taxon>
        <taxon>Polyporaceae</taxon>
        <taxon>Dichomitus</taxon>
    </lineage>
</organism>
<gene>
    <name evidence="1" type="ORF">BD310DRAFT_150263</name>
</gene>
<proteinExistence type="predicted"/>
<dbReference type="EMBL" id="ML145096">
    <property type="protein sequence ID" value="TBU61876.1"/>
    <property type="molecule type" value="Genomic_DNA"/>
</dbReference>
<sequence>MGWKIGAIGIWRPCLGPAHADLVADTKSNRGIPPFSLASQVENLYGCKNTLRPRIIDGGYSTVKSHFHGATVERAFHPVEPGVFRGRQAHSAPCS</sequence>
<protein>
    <submittedName>
        <fullName evidence="1">Uncharacterized protein</fullName>
    </submittedName>
</protein>
<dbReference type="Proteomes" id="UP000292082">
    <property type="component" value="Unassembled WGS sequence"/>
</dbReference>